<name>A0A395JEW2_9GAMM</name>
<dbReference type="OrthoDB" id="9779763at2"/>
<dbReference type="InParanoid" id="A0A395JEW2"/>
<comment type="caution">
    <text evidence="3">The sequence shown here is derived from an EMBL/GenBank/DDBJ whole genome shotgun (WGS) entry which is preliminary data.</text>
</comment>
<sequence>MTQTAINYMMLRGGSSKGLYFNAADLPSDTERRDQILLDALGRDARQIDGLGGGTPLTSKAALVSVSSQPDCDLDYLFCQVVVGENRVDTAPNCGNILAGVGPFAIESGMLKAQDGETRLRIYMVNSGKECEVIIQTPNRRVEYTGSASISGVLGTAAPIVCNYFELAGSACGQLFPTGNTLDTIDGVDVTCIDNGMPVVLLNATDFDISGYETPAELDANQVLKARLQSIRLQLGPLMGLGNVDGAAVPKMCLISPPQGSGIVNTRTFIPYKCHDAIGVLGAVSVATACLAPKSVATGVATLPASNADGSFSLSVEHPSGEFTCVLNAERSEQSFKVTSAGLVRTARLLSRGQVYLPATD</sequence>
<evidence type="ECO:0000256" key="2">
    <source>
        <dbReference type="ARBA" id="ARBA00023235"/>
    </source>
</evidence>
<dbReference type="NCBIfam" id="NF033377">
    <property type="entry name" value="OMA_tautomer"/>
    <property type="match status" value="1"/>
</dbReference>
<dbReference type="Gene3D" id="3.10.310.10">
    <property type="entry name" value="Diaminopimelate Epimerase, Chain A, domain 1"/>
    <property type="match status" value="2"/>
</dbReference>
<keyword evidence="4" id="KW-1185">Reference proteome</keyword>
<dbReference type="Pfam" id="PF04303">
    <property type="entry name" value="PrpF"/>
    <property type="match status" value="1"/>
</dbReference>
<evidence type="ECO:0000313" key="3">
    <source>
        <dbReference type="EMBL" id="RBP47159.1"/>
    </source>
</evidence>
<dbReference type="FunCoup" id="A0A395JEW2">
    <property type="interactions" value="54"/>
</dbReference>
<gene>
    <name evidence="3" type="ORF">DFR28_10931</name>
</gene>
<organism evidence="3 4">
    <name type="scientific">Arenicella xantha</name>
    <dbReference type="NCBI Taxonomy" id="644221"/>
    <lineage>
        <taxon>Bacteria</taxon>
        <taxon>Pseudomonadati</taxon>
        <taxon>Pseudomonadota</taxon>
        <taxon>Gammaproteobacteria</taxon>
        <taxon>Arenicellales</taxon>
        <taxon>Arenicellaceae</taxon>
        <taxon>Arenicella</taxon>
    </lineage>
</organism>
<accession>A0A395JEW2</accession>
<reference evidence="3 4" key="1">
    <citation type="submission" date="2018-06" db="EMBL/GenBank/DDBJ databases">
        <title>Genomic Encyclopedia of Type Strains, Phase IV (KMG-IV): sequencing the most valuable type-strain genomes for metagenomic binning, comparative biology and taxonomic classification.</title>
        <authorList>
            <person name="Goeker M."/>
        </authorList>
    </citation>
    <scope>NUCLEOTIDE SEQUENCE [LARGE SCALE GENOMIC DNA]</scope>
    <source>
        <strain evidence="3 4">DSM 24032</strain>
    </source>
</reference>
<dbReference type="AlphaFoldDB" id="A0A395JEW2"/>
<dbReference type="PANTHER" id="PTHR43709">
    <property type="entry name" value="ACONITATE ISOMERASE-RELATED"/>
    <property type="match status" value="1"/>
</dbReference>
<dbReference type="Proteomes" id="UP000253083">
    <property type="component" value="Unassembled WGS sequence"/>
</dbReference>
<dbReference type="GO" id="GO:0016853">
    <property type="term" value="F:isomerase activity"/>
    <property type="evidence" value="ECO:0007669"/>
    <property type="project" value="UniProtKB-KW"/>
</dbReference>
<protein>
    <submittedName>
        <fullName evidence="3">4-oxalomesaconate tautomerase</fullName>
    </submittedName>
</protein>
<dbReference type="PANTHER" id="PTHR43709:SF3">
    <property type="entry name" value="ISOMERASE YBHH-RELATED"/>
    <property type="match status" value="1"/>
</dbReference>
<evidence type="ECO:0000313" key="4">
    <source>
        <dbReference type="Proteomes" id="UP000253083"/>
    </source>
</evidence>
<dbReference type="InterPro" id="IPR007400">
    <property type="entry name" value="PrpF-like"/>
</dbReference>
<keyword evidence="2" id="KW-0413">Isomerase</keyword>
<dbReference type="InterPro" id="IPR047687">
    <property type="entry name" value="OMA_tautomer-like"/>
</dbReference>
<comment type="similarity">
    <text evidence="1">Belongs to the PrpF family.</text>
</comment>
<dbReference type="EMBL" id="QNRT01000009">
    <property type="protein sequence ID" value="RBP47159.1"/>
    <property type="molecule type" value="Genomic_DNA"/>
</dbReference>
<dbReference type="RefSeq" id="WP_113955880.1">
    <property type="nucleotide sequence ID" value="NZ_QNRT01000009.1"/>
</dbReference>
<proteinExistence type="inferred from homology"/>
<evidence type="ECO:0000256" key="1">
    <source>
        <dbReference type="ARBA" id="ARBA00007673"/>
    </source>
</evidence>
<dbReference type="SUPFAM" id="SSF54506">
    <property type="entry name" value="Diaminopimelate epimerase-like"/>
    <property type="match status" value="2"/>
</dbReference>